<dbReference type="InterPro" id="IPR041578">
    <property type="entry name" value="PIN_8"/>
</dbReference>
<evidence type="ECO:0000313" key="2">
    <source>
        <dbReference type="EMBL" id="MCY9598293.1"/>
    </source>
</evidence>
<dbReference type="GeneID" id="95376296"/>
<sequence>MKDTFSGFYHPSDEEFKKLWSECVFIFDTNSLLNIYRYPKDARELLLKILKNLSDRIWIPHQIAYEYHRNIHGEFINQNNAYQETKDIITKAIGTLQQELKKLRHSNIDVSQVINKIGNIAEESKLLLDLQKELQPNLDLVKEEISSIIKTNVGEEYPQEMLDEIYKEGLERYAKHIPPGYMDSADKKDKISYYNGKIYKDQYGDLVYWKQLLEYAKKEEIKSVILVTDDRKDDWWYKVRGQIKGPAPELILEFNKEVQKQFYMYQTEQFIKFAKVFLAIDADTNMEEAIKDIQEYKNTGGYVTHHNPIENYFAYLIILHKLDEVGNEDIERNISIGIKNFTGNYPVTCIVHQEEDVLVHVLIETVDPIPYDKYFHFVHESITNAIIPNPEETNFGISSMQYLKQHEMSNYIS</sequence>
<keyword evidence="5" id="KW-1185">Reference proteome</keyword>
<proteinExistence type="predicted"/>
<reference evidence="3 4" key="1">
    <citation type="submission" date="2018-01" db="EMBL/GenBank/DDBJ databases">
        <title>The whole genome sequencing and assembly of Paenibacillus chitinolyticus KCCM 41400 strain.</title>
        <authorList>
            <person name="Kim J.-Y."/>
            <person name="Park M.-K."/>
            <person name="Lee Y.-J."/>
            <person name="Yi H."/>
            <person name="Bahn Y.-S."/>
            <person name="Kim J.F."/>
            <person name="Lee D.-W."/>
        </authorList>
    </citation>
    <scope>NUCLEOTIDE SEQUENCE [LARGE SCALE GENOMIC DNA]</scope>
    <source>
        <strain evidence="3 4">KCCM 41400</strain>
    </source>
</reference>
<dbReference type="KEGG" id="pchi:PC41400_15910"/>
<organism evidence="3 4">
    <name type="scientific">Paenibacillus chitinolyticus</name>
    <dbReference type="NCBI Taxonomy" id="79263"/>
    <lineage>
        <taxon>Bacteria</taxon>
        <taxon>Bacillati</taxon>
        <taxon>Bacillota</taxon>
        <taxon>Bacilli</taxon>
        <taxon>Bacillales</taxon>
        <taxon>Paenibacillaceae</taxon>
        <taxon>Paenibacillus</taxon>
    </lineage>
</organism>
<evidence type="ECO:0000313" key="5">
    <source>
        <dbReference type="Proteomes" id="UP001527202"/>
    </source>
</evidence>
<accession>A0A410WXL6</accession>
<name>A0A410WXL6_9BACL</name>
<dbReference type="Proteomes" id="UP001527202">
    <property type="component" value="Unassembled WGS sequence"/>
</dbReference>
<dbReference type="OrthoDB" id="9182727at2"/>
<dbReference type="Proteomes" id="UP000288943">
    <property type="component" value="Chromosome"/>
</dbReference>
<reference evidence="2 5" key="2">
    <citation type="submission" date="2022-05" db="EMBL/GenBank/DDBJ databases">
        <title>Genome Sequencing of Bee-Associated Microbes.</title>
        <authorList>
            <person name="Dunlap C."/>
        </authorList>
    </citation>
    <scope>NUCLEOTIDE SEQUENCE [LARGE SCALE GENOMIC DNA]</scope>
    <source>
        <strain evidence="2 5">NRRL B-23120</strain>
    </source>
</reference>
<evidence type="ECO:0000313" key="3">
    <source>
        <dbReference type="EMBL" id="QAV19083.1"/>
    </source>
</evidence>
<feature type="domain" description="PIN like" evidence="1">
    <location>
        <begin position="24"/>
        <end position="250"/>
    </location>
</feature>
<dbReference type="EMBL" id="JAMDMJ010000029">
    <property type="protein sequence ID" value="MCY9598293.1"/>
    <property type="molecule type" value="Genomic_DNA"/>
</dbReference>
<dbReference type="EMBL" id="CP026520">
    <property type="protein sequence ID" value="QAV19083.1"/>
    <property type="molecule type" value="Genomic_DNA"/>
</dbReference>
<dbReference type="AlphaFoldDB" id="A0A410WXL6"/>
<gene>
    <name evidence="2" type="ORF">M5X16_21325</name>
    <name evidence="3" type="ORF">PC41400_15910</name>
</gene>
<protein>
    <submittedName>
        <fullName evidence="2">PIN domain-containing protein</fullName>
    </submittedName>
</protein>
<evidence type="ECO:0000313" key="4">
    <source>
        <dbReference type="Proteomes" id="UP000288943"/>
    </source>
</evidence>
<dbReference type="RefSeq" id="WP_053228601.1">
    <property type="nucleotide sequence ID" value="NZ_CP026520.1"/>
</dbReference>
<dbReference type="Pfam" id="PF18476">
    <property type="entry name" value="PIN_8"/>
    <property type="match status" value="1"/>
</dbReference>
<evidence type="ECO:0000259" key="1">
    <source>
        <dbReference type="Pfam" id="PF18476"/>
    </source>
</evidence>